<dbReference type="PANTHER" id="PTHR24271:SF96">
    <property type="entry name" value="GRANZYME A-RELATED"/>
    <property type="match status" value="1"/>
</dbReference>
<feature type="signal peptide" evidence="2">
    <location>
        <begin position="1"/>
        <end position="19"/>
    </location>
</feature>
<comment type="caution">
    <text evidence="4">The sequence shown here is derived from an EMBL/GenBank/DDBJ whole genome shotgun (WGS) entry which is preliminary data.</text>
</comment>
<dbReference type="Gene3D" id="2.40.10.10">
    <property type="entry name" value="Trypsin-like serine proteases"/>
    <property type="match status" value="2"/>
</dbReference>
<dbReference type="SUPFAM" id="SSF50494">
    <property type="entry name" value="Trypsin-like serine proteases"/>
    <property type="match status" value="1"/>
</dbReference>
<evidence type="ECO:0000313" key="4">
    <source>
        <dbReference type="EMBL" id="KAL3066273.1"/>
    </source>
</evidence>
<dbReference type="Pfam" id="PF00089">
    <property type="entry name" value="Trypsin"/>
    <property type="match status" value="1"/>
</dbReference>
<name>A0ABD2HML1_PAGBO</name>
<dbReference type="InterPro" id="IPR001254">
    <property type="entry name" value="Trypsin_dom"/>
</dbReference>
<keyword evidence="5" id="KW-1185">Reference proteome</keyword>
<dbReference type="InterPro" id="IPR001314">
    <property type="entry name" value="Peptidase_S1A"/>
</dbReference>
<dbReference type="Proteomes" id="UP001619887">
    <property type="component" value="Unassembled WGS sequence"/>
</dbReference>
<reference evidence="4 5" key="1">
    <citation type="journal article" date="2022" name="G3 (Bethesda)">
        <title>Evaluating Illumina-, Nanopore-, and PacBio-based genome assembly strategies with the bald notothen, Trematomus borchgrevinki.</title>
        <authorList>
            <person name="Rayamajhi N."/>
            <person name="Cheng C.C."/>
            <person name="Catchen J.M."/>
        </authorList>
    </citation>
    <scope>NUCLEOTIDE SEQUENCE [LARGE SCALE GENOMIC DNA]</scope>
    <source>
        <strain evidence="4">AGRC-2024</strain>
    </source>
</reference>
<keyword evidence="2" id="KW-0732">Signal</keyword>
<accession>A0ABD2HML1</accession>
<reference evidence="4 5" key="2">
    <citation type="journal article" date="2024" name="G3 (Bethesda)">
        <title>The genome of the cryopelagic Antarctic bald notothen, Trematomus borchgrevinki.</title>
        <authorList>
            <person name="Rayamajhi N."/>
            <person name="Rivera-Colon A.G."/>
            <person name="Minhas B.F."/>
            <person name="Cheng C.C."/>
            <person name="Catchen J.M."/>
        </authorList>
    </citation>
    <scope>NUCLEOTIDE SEQUENCE [LARGE SCALE GENOMIC DNA]</scope>
    <source>
        <strain evidence="4">AGRC-2024</strain>
    </source>
</reference>
<proteinExistence type="predicted"/>
<protein>
    <recommendedName>
        <fullName evidence="3">Peptidase S1 domain-containing protein</fullName>
    </recommendedName>
</protein>
<dbReference type="InterPro" id="IPR009003">
    <property type="entry name" value="Peptidase_S1_PA"/>
</dbReference>
<evidence type="ECO:0000256" key="1">
    <source>
        <dbReference type="ARBA" id="ARBA00023157"/>
    </source>
</evidence>
<dbReference type="SMART" id="SM00020">
    <property type="entry name" value="Tryp_SPc"/>
    <property type="match status" value="1"/>
</dbReference>
<dbReference type="InterPro" id="IPR043504">
    <property type="entry name" value="Peptidase_S1_PA_chymotrypsin"/>
</dbReference>
<gene>
    <name evidence="4" type="ORF">OYC64_016261</name>
</gene>
<feature type="chain" id="PRO_5044811632" description="Peptidase S1 domain-containing protein" evidence="2">
    <location>
        <begin position="20"/>
        <end position="253"/>
    </location>
</feature>
<feature type="domain" description="Peptidase S1" evidence="3">
    <location>
        <begin position="28"/>
        <end position="251"/>
    </location>
</feature>
<dbReference type="PRINTS" id="PR00722">
    <property type="entry name" value="CHYMOTRYPSIN"/>
</dbReference>
<dbReference type="AlphaFoldDB" id="A0ABD2HML1"/>
<sequence length="253" mass="27546">MAGMMTSLLLLLLAGVTVGRVVDLQKRIIGGTQCAATDRLYHVRLKIQGVNLDCGGSLINKHWILTADHCVPKVGTESVKAFLRVNPDGTTNPVIIMTDDIKRNEPTGGLPIDIALLRLREAVTDDAIVHLPDCSKSPPQIFEITGHGATKVDTLGKRGTDKPQKLRCANTQFADCDHTIENPSYYSTYNTLICFKDDGVDITDGDSGGGLVFENTIYGVISFLTGDKPFLDPSGAIKVCEYIDWIRDVIENI</sequence>
<evidence type="ECO:0000259" key="3">
    <source>
        <dbReference type="PROSITE" id="PS50240"/>
    </source>
</evidence>
<dbReference type="EMBL" id="JBIYXZ010002068">
    <property type="protein sequence ID" value="KAL3066273.1"/>
    <property type="molecule type" value="Genomic_DNA"/>
</dbReference>
<dbReference type="PROSITE" id="PS50240">
    <property type="entry name" value="TRYPSIN_DOM"/>
    <property type="match status" value="1"/>
</dbReference>
<dbReference type="PANTHER" id="PTHR24271">
    <property type="entry name" value="KALLIKREIN-RELATED"/>
    <property type="match status" value="1"/>
</dbReference>
<evidence type="ECO:0000256" key="2">
    <source>
        <dbReference type="SAM" id="SignalP"/>
    </source>
</evidence>
<organism evidence="4 5">
    <name type="scientific">Pagothenia borchgrevinki</name>
    <name type="common">Bald rockcod</name>
    <name type="synonym">Trematomus borchgrevinki</name>
    <dbReference type="NCBI Taxonomy" id="8213"/>
    <lineage>
        <taxon>Eukaryota</taxon>
        <taxon>Metazoa</taxon>
        <taxon>Chordata</taxon>
        <taxon>Craniata</taxon>
        <taxon>Vertebrata</taxon>
        <taxon>Euteleostomi</taxon>
        <taxon>Actinopterygii</taxon>
        <taxon>Neopterygii</taxon>
        <taxon>Teleostei</taxon>
        <taxon>Neoteleostei</taxon>
        <taxon>Acanthomorphata</taxon>
        <taxon>Eupercaria</taxon>
        <taxon>Perciformes</taxon>
        <taxon>Notothenioidei</taxon>
        <taxon>Nototheniidae</taxon>
        <taxon>Pagothenia</taxon>
    </lineage>
</organism>
<evidence type="ECO:0000313" key="5">
    <source>
        <dbReference type="Proteomes" id="UP001619887"/>
    </source>
</evidence>
<keyword evidence="1" id="KW-1015">Disulfide bond</keyword>